<comment type="caution">
    <text evidence="2">The sequence shown here is derived from an EMBL/GenBank/DDBJ whole genome shotgun (WGS) entry which is preliminary data.</text>
</comment>
<evidence type="ECO:0000313" key="3">
    <source>
        <dbReference type="Proteomes" id="UP001430356"/>
    </source>
</evidence>
<keyword evidence="1" id="KW-0812">Transmembrane</keyword>
<evidence type="ECO:0000313" key="2">
    <source>
        <dbReference type="EMBL" id="KAK7194638.1"/>
    </source>
</evidence>
<gene>
    <name evidence="2" type="ORF">NESM_000382500</name>
</gene>
<keyword evidence="1" id="KW-1133">Transmembrane helix</keyword>
<name>A0AAW0EKF1_9TRYP</name>
<keyword evidence="1" id="KW-0472">Membrane</keyword>
<dbReference type="SUPFAM" id="SSF101898">
    <property type="entry name" value="NHL repeat"/>
    <property type="match status" value="1"/>
</dbReference>
<keyword evidence="2" id="KW-0282">Flagellum</keyword>
<dbReference type="Gene3D" id="2.120.10.30">
    <property type="entry name" value="TolB, C-terminal domain"/>
    <property type="match status" value="1"/>
</dbReference>
<protein>
    <submittedName>
        <fullName evidence="2">Flagellar glycoprotein-like protein</fullName>
    </submittedName>
</protein>
<reference evidence="2 3" key="1">
    <citation type="journal article" date="2021" name="MBio">
        <title>A New Model Trypanosomatid, Novymonas esmeraldas: Genomic Perception of Its 'Candidatus Pandoraea novymonadis' Endosymbiont.</title>
        <authorList>
            <person name="Zakharova A."/>
            <person name="Saura A."/>
            <person name="Butenko A."/>
            <person name="Podesvova L."/>
            <person name="Warmusova S."/>
            <person name="Kostygov A.Y."/>
            <person name="Nenarokova A."/>
            <person name="Lukes J."/>
            <person name="Opperdoes F.R."/>
            <person name="Yurchenko V."/>
        </authorList>
    </citation>
    <scope>NUCLEOTIDE SEQUENCE [LARGE SCALE GENOMIC DNA]</scope>
    <source>
        <strain evidence="2 3">E262AT.01</strain>
    </source>
</reference>
<evidence type="ECO:0000256" key="1">
    <source>
        <dbReference type="SAM" id="Phobius"/>
    </source>
</evidence>
<dbReference type="InterPro" id="IPR011042">
    <property type="entry name" value="6-blade_b-propeller_TolB-like"/>
</dbReference>
<dbReference type="Proteomes" id="UP001430356">
    <property type="component" value="Unassembled WGS sequence"/>
</dbReference>
<dbReference type="AlphaFoldDB" id="A0AAW0EKF1"/>
<keyword evidence="2" id="KW-0969">Cilium</keyword>
<keyword evidence="3" id="KW-1185">Reference proteome</keyword>
<accession>A0AAW0EKF1</accession>
<feature type="transmembrane region" description="Helical" evidence="1">
    <location>
        <begin position="553"/>
        <end position="580"/>
    </location>
</feature>
<dbReference type="EMBL" id="JAECZO010000039">
    <property type="protein sequence ID" value="KAK7194638.1"/>
    <property type="molecule type" value="Genomic_DNA"/>
</dbReference>
<sequence length="583" mass="61375">MSCGATSLRMRRPRRVSPPRRLGIATVAVVCVLAAAAARLATPAAAQSSDYYDGTNYYRTIFTSAGGVPVDGPSGKGSFGVVGYGGAIVNGGVVFSDMGGSGSAIRSISKDGVLSTIAGSLAGRGYVDGPPNVAMFRGTPLGNDRANALAFGNGGYYLTDTGNNALRFTNATTLITTTNITSQFLNAPNSLALFSTDGQTSVFISDTGNQRVMYIPSLNGPLTQVPQFTTGTGFEPGSIAVFPALSRTFIVDRTMQIYCWYYAQSDSSSWTVSTPPITNFGRILSQNSIGTQLLYITGSGTTIASLDATASATASPLLVPQTVIDFDRTAIGGDVRLFFQRTPTSWYILSETKFLIVSTVPFPPPDSSSSSSSSSGSSSGSSSSSSGFAERYLGIAAFPTNAFPTSDACLMSQVYYWMRMDAAEAYSTTDYVNEFLEPPANTTVALVDGVHNVSAWCGNITTDRSNDGTIRILDFWGPRGYNRWYTQDHLVNSNWTHTRAFLAGLQSNGWDLGAFCFINCTTTCKTISAPKCPTNGGEPACDGVCKGAIASSVVMAAAGLVLLVLMIVSPANIFTAVVMVPII</sequence>
<organism evidence="2 3">
    <name type="scientific">Novymonas esmeraldas</name>
    <dbReference type="NCBI Taxonomy" id="1808958"/>
    <lineage>
        <taxon>Eukaryota</taxon>
        <taxon>Discoba</taxon>
        <taxon>Euglenozoa</taxon>
        <taxon>Kinetoplastea</taxon>
        <taxon>Metakinetoplastina</taxon>
        <taxon>Trypanosomatida</taxon>
        <taxon>Trypanosomatidae</taxon>
        <taxon>Novymonas</taxon>
    </lineage>
</organism>
<keyword evidence="2" id="KW-0966">Cell projection</keyword>
<proteinExistence type="predicted"/>